<sequence length="226" mass="25278">MSTYKPHNAVLGFSRWLCSVRMLSIRRTEELRSNNHSGGEEREVCLQGWCIVWPVADICRPKNPKTIMKIVQPRVIWSKGQIVKLTPPYPESIDANACCANTLMAGFTMHLIRMTADSRHKWGIITTYFRLGQPGSIPALVLSSGSMASRHRKRVTAERFFYFTCPADSLRFLDSSSMNLLTGSLSLYQTQTARVSAAQGQKTPPQYAASRSLYQDQTACVSIGPN</sequence>
<dbReference type="Proteomes" id="UP000008909">
    <property type="component" value="Unassembled WGS sequence"/>
</dbReference>
<evidence type="ECO:0000313" key="1">
    <source>
        <dbReference type="EMBL" id="GAA49180.1"/>
    </source>
</evidence>
<accession>G7Y895</accession>
<dbReference type="EMBL" id="DF142936">
    <property type="protein sequence ID" value="GAA49180.1"/>
    <property type="molecule type" value="Genomic_DNA"/>
</dbReference>
<gene>
    <name evidence="1" type="ORF">CLF_102633</name>
</gene>
<keyword evidence="2" id="KW-1185">Reference proteome</keyword>
<proteinExistence type="predicted"/>
<organism evidence="1 2">
    <name type="scientific">Clonorchis sinensis</name>
    <name type="common">Chinese liver fluke</name>
    <dbReference type="NCBI Taxonomy" id="79923"/>
    <lineage>
        <taxon>Eukaryota</taxon>
        <taxon>Metazoa</taxon>
        <taxon>Spiralia</taxon>
        <taxon>Lophotrochozoa</taxon>
        <taxon>Platyhelminthes</taxon>
        <taxon>Trematoda</taxon>
        <taxon>Digenea</taxon>
        <taxon>Opisthorchiida</taxon>
        <taxon>Opisthorchiata</taxon>
        <taxon>Opisthorchiidae</taxon>
        <taxon>Clonorchis</taxon>
    </lineage>
</organism>
<reference evidence="1" key="1">
    <citation type="journal article" date="2011" name="Genome Biol.">
        <title>The draft genome of the carcinogenic human liver fluke Clonorchis sinensis.</title>
        <authorList>
            <person name="Wang X."/>
            <person name="Chen W."/>
            <person name="Huang Y."/>
            <person name="Sun J."/>
            <person name="Men J."/>
            <person name="Liu H."/>
            <person name="Luo F."/>
            <person name="Guo L."/>
            <person name="Lv X."/>
            <person name="Deng C."/>
            <person name="Zhou C."/>
            <person name="Fan Y."/>
            <person name="Li X."/>
            <person name="Huang L."/>
            <person name="Hu Y."/>
            <person name="Liang C."/>
            <person name="Hu X."/>
            <person name="Xu J."/>
            <person name="Yu X."/>
        </authorList>
    </citation>
    <scope>NUCLEOTIDE SEQUENCE [LARGE SCALE GENOMIC DNA]</scope>
    <source>
        <strain evidence="1">Henan</strain>
    </source>
</reference>
<evidence type="ECO:0000313" key="2">
    <source>
        <dbReference type="Proteomes" id="UP000008909"/>
    </source>
</evidence>
<name>G7Y895_CLOSI</name>
<protein>
    <submittedName>
        <fullName evidence="1">Uncharacterized protein</fullName>
    </submittedName>
</protein>
<dbReference type="AlphaFoldDB" id="G7Y895"/>
<reference key="2">
    <citation type="submission" date="2011-10" db="EMBL/GenBank/DDBJ databases">
        <title>The genome and transcriptome sequence of Clonorchis sinensis provide insights into the carcinogenic liver fluke.</title>
        <authorList>
            <person name="Wang X."/>
            <person name="Huang Y."/>
            <person name="Chen W."/>
            <person name="Liu H."/>
            <person name="Guo L."/>
            <person name="Chen Y."/>
            <person name="Luo F."/>
            <person name="Zhou W."/>
            <person name="Sun J."/>
            <person name="Mao Q."/>
            <person name="Liang P."/>
            <person name="Zhou C."/>
            <person name="Tian Y."/>
            <person name="Men J."/>
            <person name="Lv X."/>
            <person name="Huang L."/>
            <person name="Zhou J."/>
            <person name="Hu Y."/>
            <person name="Li R."/>
            <person name="Zhang F."/>
            <person name="Lei H."/>
            <person name="Li X."/>
            <person name="Hu X."/>
            <person name="Liang C."/>
            <person name="Xu J."/>
            <person name="Wu Z."/>
            <person name="Yu X."/>
        </authorList>
    </citation>
    <scope>NUCLEOTIDE SEQUENCE</scope>
    <source>
        <strain>Henan</strain>
    </source>
</reference>